<dbReference type="Proteomes" id="UP000478052">
    <property type="component" value="Unassembled WGS sequence"/>
</dbReference>
<dbReference type="GO" id="GO:0016020">
    <property type="term" value="C:membrane"/>
    <property type="evidence" value="ECO:0007669"/>
    <property type="project" value="UniProtKB-SubCell"/>
</dbReference>
<keyword evidence="4 11" id="KW-0812">Transmembrane</keyword>
<comment type="caution">
    <text evidence="13">The sequence shown here is derived from an EMBL/GenBank/DDBJ whole genome shotgun (WGS) entry which is preliminary data.</text>
</comment>
<feature type="transmembrane region" description="Helical" evidence="11">
    <location>
        <begin position="75"/>
        <end position="96"/>
    </location>
</feature>
<dbReference type="AlphaFoldDB" id="A0A6G0YW88"/>
<comment type="similarity">
    <text evidence="2">Belongs to the amino acid/polyamine transporter 2 family.</text>
</comment>
<comment type="function">
    <text evidence="8">Putative sodium-dependent amino acid/proton antiporter.</text>
</comment>
<keyword evidence="3" id="KW-0813">Transport</keyword>
<evidence type="ECO:0000256" key="6">
    <source>
        <dbReference type="ARBA" id="ARBA00022989"/>
    </source>
</evidence>
<evidence type="ECO:0000313" key="14">
    <source>
        <dbReference type="Proteomes" id="UP000478052"/>
    </source>
</evidence>
<protein>
    <recommendedName>
        <fullName evidence="9">Putative sodium-coupled neutral amino acid transporter 11</fullName>
    </recommendedName>
    <alternativeName>
        <fullName evidence="10">Solute carrier family 38 member 11</fullName>
    </alternativeName>
</protein>
<comment type="subcellular location">
    <subcellularLocation>
        <location evidence="1">Membrane</location>
        <topology evidence="1">Multi-pass membrane protein</topology>
    </subcellularLocation>
</comment>
<reference evidence="13 14" key="1">
    <citation type="submission" date="2019-08" db="EMBL/GenBank/DDBJ databases">
        <title>Whole genome of Aphis craccivora.</title>
        <authorList>
            <person name="Voronova N.V."/>
            <person name="Shulinski R.S."/>
            <person name="Bandarenka Y.V."/>
            <person name="Zhorov D.G."/>
            <person name="Warner D."/>
        </authorList>
    </citation>
    <scope>NUCLEOTIDE SEQUENCE [LARGE SCALE GENOMIC DNA]</scope>
    <source>
        <strain evidence="13">180601</strain>
        <tissue evidence="13">Whole Body</tissue>
    </source>
</reference>
<evidence type="ECO:0000256" key="10">
    <source>
        <dbReference type="ARBA" id="ARBA00041723"/>
    </source>
</evidence>
<dbReference type="GO" id="GO:0015179">
    <property type="term" value="F:L-amino acid transmembrane transporter activity"/>
    <property type="evidence" value="ECO:0007669"/>
    <property type="project" value="TreeGrafter"/>
</dbReference>
<keyword evidence="6 11" id="KW-1133">Transmembrane helix</keyword>
<dbReference type="OrthoDB" id="28208at2759"/>
<evidence type="ECO:0000256" key="8">
    <source>
        <dbReference type="ARBA" id="ARBA00037101"/>
    </source>
</evidence>
<gene>
    <name evidence="13" type="ORF">FWK35_00015174</name>
</gene>
<evidence type="ECO:0000256" key="5">
    <source>
        <dbReference type="ARBA" id="ARBA00022970"/>
    </source>
</evidence>
<feature type="transmembrane region" description="Helical" evidence="11">
    <location>
        <begin position="51"/>
        <end position="69"/>
    </location>
</feature>
<evidence type="ECO:0000256" key="3">
    <source>
        <dbReference type="ARBA" id="ARBA00022448"/>
    </source>
</evidence>
<dbReference type="InterPro" id="IPR013057">
    <property type="entry name" value="AA_transpt_TM"/>
</dbReference>
<evidence type="ECO:0000259" key="12">
    <source>
        <dbReference type="Pfam" id="PF01490"/>
    </source>
</evidence>
<feature type="non-terminal residue" evidence="13">
    <location>
        <position position="128"/>
    </location>
</feature>
<name>A0A6G0YW88_APHCR</name>
<evidence type="ECO:0000256" key="2">
    <source>
        <dbReference type="ARBA" id="ARBA00008066"/>
    </source>
</evidence>
<evidence type="ECO:0000313" key="13">
    <source>
        <dbReference type="EMBL" id="KAF0762295.1"/>
    </source>
</evidence>
<keyword evidence="5" id="KW-0029">Amino-acid transport</keyword>
<evidence type="ECO:0000256" key="7">
    <source>
        <dbReference type="ARBA" id="ARBA00023136"/>
    </source>
</evidence>
<feature type="domain" description="Amino acid transporter transmembrane" evidence="12">
    <location>
        <begin position="49"/>
        <end position="127"/>
    </location>
</feature>
<evidence type="ECO:0000256" key="9">
    <source>
        <dbReference type="ARBA" id="ARBA00040814"/>
    </source>
</evidence>
<accession>A0A6G0YW88</accession>
<proteinExistence type="inferred from homology"/>
<dbReference type="PANTHER" id="PTHR22950:SF458">
    <property type="entry name" value="SODIUM-COUPLED NEUTRAL AMINO ACID TRANSPORTER 11-RELATED"/>
    <property type="match status" value="1"/>
</dbReference>
<keyword evidence="14" id="KW-1185">Reference proteome</keyword>
<dbReference type="Pfam" id="PF01490">
    <property type="entry name" value="Aa_trans"/>
    <property type="match status" value="1"/>
</dbReference>
<dbReference type="PANTHER" id="PTHR22950">
    <property type="entry name" value="AMINO ACID TRANSPORTER"/>
    <property type="match status" value="1"/>
</dbReference>
<dbReference type="EMBL" id="VUJU01002177">
    <property type="protein sequence ID" value="KAF0762295.1"/>
    <property type="molecule type" value="Genomic_DNA"/>
</dbReference>
<organism evidence="13 14">
    <name type="scientific">Aphis craccivora</name>
    <name type="common">Cowpea aphid</name>
    <dbReference type="NCBI Taxonomy" id="307492"/>
    <lineage>
        <taxon>Eukaryota</taxon>
        <taxon>Metazoa</taxon>
        <taxon>Ecdysozoa</taxon>
        <taxon>Arthropoda</taxon>
        <taxon>Hexapoda</taxon>
        <taxon>Insecta</taxon>
        <taxon>Pterygota</taxon>
        <taxon>Neoptera</taxon>
        <taxon>Paraneoptera</taxon>
        <taxon>Hemiptera</taxon>
        <taxon>Sternorrhyncha</taxon>
        <taxon>Aphidomorpha</taxon>
        <taxon>Aphidoidea</taxon>
        <taxon>Aphididae</taxon>
        <taxon>Aphidini</taxon>
        <taxon>Aphis</taxon>
        <taxon>Aphis</taxon>
    </lineage>
</organism>
<evidence type="ECO:0000256" key="4">
    <source>
        <dbReference type="ARBA" id="ARBA00022692"/>
    </source>
</evidence>
<evidence type="ECO:0000256" key="11">
    <source>
        <dbReference type="SAM" id="Phobius"/>
    </source>
</evidence>
<sequence length="128" mass="14098">MCSTNSSQEYLVAPSKDGMDERSYILQQRRRQQQVMDGGDNLKNCPKFASFNYINSIIGSGVIGIPYAFNLSGVGMGVILLALVAIVTDYSLVLMLRSAHISGSFSYQSLMKSAFGRYGFVVLSFLQF</sequence>
<keyword evidence="7 11" id="KW-0472">Membrane</keyword>
<evidence type="ECO:0000256" key="1">
    <source>
        <dbReference type="ARBA" id="ARBA00004141"/>
    </source>
</evidence>